<dbReference type="Proteomes" id="UP001163046">
    <property type="component" value="Unassembled WGS sequence"/>
</dbReference>
<accession>A0A9X0CK12</accession>
<evidence type="ECO:0000256" key="1">
    <source>
        <dbReference type="SAM" id="Coils"/>
    </source>
</evidence>
<comment type="caution">
    <text evidence="2">The sequence shown here is derived from an EMBL/GenBank/DDBJ whole genome shotgun (WGS) entry which is preliminary data.</text>
</comment>
<evidence type="ECO:0000313" key="2">
    <source>
        <dbReference type="EMBL" id="KAJ7358662.1"/>
    </source>
</evidence>
<keyword evidence="1" id="KW-0175">Coiled coil</keyword>
<gene>
    <name evidence="2" type="ORF">OS493_022095</name>
</gene>
<evidence type="ECO:0000313" key="3">
    <source>
        <dbReference type="Proteomes" id="UP001163046"/>
    </source>
</evidence>
<proteinExistence type="predicted"/>
<dbReference type="Gene3D" id="3.30.40.10">
    <property type="entry name" value="Zinc/RING finger domain, C3HC4 (zinc finger)"/>
    <property type="match status" value="1"/>
</dbReference>
<dbReference type="SUPFAM" id="SSF57850">
    <property type="entry name" value="RING/U-box"/>
    <property type="match status" value="1"/>
</dbReference>
<dbReference type="AlphaFoldDB" id="A0A9X0CK12"/>
<protein>
    <submittedName>
        <fullName evidence="2">Uncharacterized protein</fullName>
    </submittedName>
</protein>
<organism evidence="2 3">
    <name type="scientific">Desmophyllum pertusum</name>
    <dbReference type="NCBI Taxonomy" id="174260"/>
    <lineage>
        <taxon>Eukaryota</taxon>
        <taxon>Metazoa</taxon>
        <taxon>Cnidaria</taxon>
        <taxon>Anthozoa</taxon>
        <taxon>Hexacorallia</taxon>
        <taxon>Scleractinia</taxon>
        <taxon>Caryophylliina</taxon>
        <taxon>Caryophylliidae</taxon>
        <taxon>Desmophyllum</taxon>
    </lineage>
</organism>
<reference evidence="2" key="1">
    <citation type="submission" date="2023-01" db="EMBL/GenBank/DDBJ databases">
        <title>Genome assembly of the deep-sea coral Lophelia pertusa.</title>
        <authorList>
            <person name="Herrera S."/>
            <person name="Cordes E."/>
        </authorList>
    </citation>
    <scope>NUCLEOTIDE SEQUENCE</scope>
    <source>
        <strain evidence="2">USNM1676648</strain>
        <tissue evidence="2">Polyp</tissue>
    </source>
</reference>
<keyword evidence="3" id="KW-1185">Reference proteome</keyword>
<dbReference type="EMBL" id="MU827316">
    <property type="protein sequence ID" value="KAJ7358662.1"/>
    <property type="molecule type" value="Genomic_DNA"/>
</dbReference>
<sequence length="168" mass="19847">MMNLPCCDHTCHTRCLDRWFRSLIPASSNCPHCREEFDPEIDDEDEMANENFMAIIQEVYTQLRNHQARKKRQQLQLRNHQARKKRQQLQETNALIIRNTLNTGVKSRKLKVEVKVKSEEEVKSKLVELWKNAAAMKQPKLDEVVESRDQLMEKSCKPVRVNVLIQIH</sequence>
<feature type="coiled-coil region" evidence="1">
    <location>
        <begin position="56"/>
        <end position="92"/>
    </location>
</feature>
<name>A0A9X0CK12_9CNID</name>
<dbReference type="InterPro" id="IPR013083">
    <property type="entry name" value="Znf_RING/FYVE/PHD"/>
</dbReference>